<feature type="region of interest" description="Disordered" evidence="1">
    <location>
        <begin position="1"/>
        <end position="61"/>
    </location>
</feature>
<evidence type="ECO:0000313" key="2">
    <source>
        <dbReference type="EMBL" id="KAL3701382.1"/>
    </source>
</evidence>
<accession>A0ABD3IGP8</accession>
<keyword evidence="3" id="KW-1185">Reference proteome</keyword>
<dbReference type="AlphaFoldDB" id="A0ABD3IGP8"/>
<protein>
    <submittedName>
        <fullName evidence="2">Uncharacterized protein</fullName>
    </submittedName>
</protein>
<organism evidence="2 3">
    <name type="scientific">Riccia sorocarpa</name>
    <dbReference type="NCBI Taxonomy" id="122646"/>
    <lineage>
        <taxon>Eukaryota</taxon>
        <taxon>Viridiplantae</taxon>
        <taxon>Streptophyta</taxon>
        <taxon>Embryophyta</taxon>
        <taxon>Marchantiophyta</taxon>
        <taxon>Marchantiopsida</taxon>
        <taxon>Marchantiidae</taxon>
        <taxon>Marchantiales</taxon>
        <taxon>Ricciaceae</taxon>
        <taxon>Riccia</taxon>
    </lineage>
</organism>
<dbReference type="EMBL" id="JBJQOH010000001">
    <property type="protein sequence ID" value="KAL3701382.1"/>
    <property type="molecule type" value="Genomic_DNA"/>
</dbReference>
<feature type="compositionally biased region" description="Polar residues" evidence="1">
    <location>
        <begin position="1"/>
        <end position="14"/>
    </location>
</feature>
<name>A0ABD3IGP8_9MARC</name>
<evidence type="ECO:0000256" key="1">
    <source>
        <dbReference type="SAM" id="MobiDB-lite"/>
    </source>
</evidence>
<reference evidence="2 3" key="1">
    <citation type="submission" date="2024-09" db="EMBL/GenBank/DDBJ databases">
        <title>Chromosome-scale assembly of Riccia sorocarpa.</title>
        <authorList>
            <person name="Paukszto L."/>
        </authorList>
    </citation>
    <scope>NUCLEOTIDE SEQUENCE [LARGE SCALE GENOMIC DNA]</scope>
    <source>
        <strain evidence="2">LP-2024</strain>
        <tissue evidence="2">Aerial parts of the thallus</tissue>
    </source>
</reference>
<dbReference type="Proteomes" id="UP001633002">
    <property type="component" value="Unassembled WGS sequence"/>
</dbReference>
<evidence type="ECO:0000313" key="3">
    <source>
        <dbReference type="Proteomes" id="UP001633002"/>
    </source>
</evidence>
<feature type="compositionally biased region" description="Acidic residues" evidence="1">
    <location>
        <begin position="41"/>
        <end position="50"/>
    </location>
</feature>
<sequence>MITVTPTPTSSSLDTVEAAPAEEEDGTTPGSGPESPRIEPPIEDDPEPDDKEPTREEPNVRLFQGKRLRQFLALFPCLIILEGKTSELQKETNTRYVCKGRAPTIQSPSKLIQYVKFWASCFSNRPYNSATC</sequence>
<comment type="caution">
    <text evidence="2">The sequence shown here is derived from an EMBL/GenBank/DDBJ whole genome shotgun (WGS) entry which is preliminary data.</text>
</comment>
<proteinExistence type="predicted"/>
<gene>
    <name evidence="2" type="ORF">R1sor_019404</name>
</gene>